<reference evidence="3" key="1">
    <citation type="submission" date="2017-07" db="EMBL/GenBank/DDBJ databases">
        <title>Brachybacterium sp. VR2415.</title>
        <authorList>
            <person name="Tak E.J."/>
            <person name="Bae J.-W."/>
        </authorList>
    </citation>
    <scope>NUCLEOTIDE SEQUENCE [LARGE SCALE GENOMIC DNA]</scope>
    <source>
        <strain evidence="3">VR2415</strain>
    </source>
</reference>
<accession>A0A220UDY1</accession>
<organism evidence="2 3">
    <name type="scientific">Brachybacterium avium</name>
    <dbReference type="NCBI Taxonomy" id="2017485"/>
    <lineage>
        <taxon>Bacteria</taxon>
        <taxon>Bacillati</taxon>
        <taxon>Actinomycetota</taxon>
        <taxon>Actinomycetes</taxon>
        <taxon>Micrococcales</taxon>
        <taxon>Dermabacteraceae</taxon>
        <taxon>Brachybacterium</taxon>
    </lineage>
</organism>
<name>A0A220UDY1_9MICO</name>
<feature type="transmembrane region" description="Helical" evidence="1">
    <location>
        <begin position="20"/>
        <end position="41"/>
    </location>
</feature>
<dbReference type="AlphaFoldDB" id="A0A220UDY1"/>
<protein>
    <submittedName>
        <fullName evidence="2">Uncharacterized protein</fullName>
    </submittedName>
</protein>
<keyword evidence="1" id="KW-1133">Transmembrane helix</keyword>
<sequence length="238" mass="25452">MRARNVIDMHLVNRMQAFGWPLFVLVVAFTIVLSVGLIVGSQGPGAQAGMYEGMRWSGAIFALLGPLIGYGFTSMGQYFPLALGLGLTRREFAAGLSAVFLGNAVTYSVLITIGKTIEKATDGFGLRVRFFDVFYTGTGASWQTLVQTFLLILTVLFLGAAITAAFLRFGQVFFWCAGAVLALIALAIIAGLVLVDGFGRALLDVLTMGWGPWMGVIALIGVLSAGVWLMLVRRTQVG</sequence>
<dbReference type="EMBL" id="CP022316">
    <property type="protein sequence ID" value="ASK66347.1"/>
    <property type="molecule type" value="Genomic_DNA"/>
</dbReference>
<dbReference type="RefSeq" id="WP_089065588.1">
    <property type="nucleotide sequence ID" value="NZ_CP022316.1"/>
</dbReference>
<dbReference type="KEGG" id="brv:CFK39_11525"/>
<evidence type="ECO:0000313" key="3">
    <source>
        <dbReference type="Proteomes" id="UP000198398"/>
    </source>
</evidence>
<feature type="transmembrane region" description="Helical" evidence="1">
    <location>
        <begin position="92"/>
        <end position="114"/>
    </location>
</feature>
<dbReference type="Proteomes" id="UP000198398">
    <property type="component" value="Chromosome"/>
</dbReference>
<evidence type="ECO:0000256" key="1">
    <source>
        <dbReference type="SAM" id="Phobius"/>
    </source>
</evidence>
<evidence type="ECO:0000313" key="2">
    <source>
        <dbReference type="EMBL" id="ASK66347.1"/>
    </source>
</evidence>
<dbReference type="OrthoDB" id="3209791at2"/>
<feature type="transmembrane region" description="Helical" evidence="1">
    <location>
        <begin position="149"/>
        <end position="167"/>
    </location>
</feature>
<proteinExistence type="predicted"/>
<keyword evidence="1" id="KW-0472">Membrane</keyword>
<gene>
    <name evidence="2" type="ORF">CFK39_11525</name>
</gene>
<feature type="transmembrane region" description="Helical" evidence="1">
    <location>
        <begin position="53"/>
        <end position="72"/>
    </location>
</feature>
<keyword evidence="1" id="KW-0812">Transmembrane</keyword>
<feature type="transmembrane region" description="Helical" evidence="1">
    <location>
        <begin position="172"/>
        <end position="193"/>
    </location>
</feature>
<keyword evidence="3" id="KW-1185">Reference proteome</keyword>
<feature type="transmembrane region" description="Helical" evidence="1">
    <location>
        <begin position="213"/>
        <end position="232"/>
    </location>
</feature>